<evidence type="ECO:0000256" key="4">
    <source>
        <dbReference type="ARBA" id="ARBA00022777"/>
    </source>
</evidence>
<dbReference type="Proteomes" id="UP000008909">
    <property type="component" value="Unassembled WGS sequence"/>
</dbReference>
<protein>
    <submittedName>
        <fullName evidence="7">Nemo like kinase</fullName>
    </submittedName>
</protein>
<evidence type="ECO:0000259" key="6">
    <source>
        <dbReference type="PROSITE" id="PS50011"/>
    </source>
</evidence>
<evidence type="ECO:0000313" key="8">
    <source>
        <dbReference type="Proteomes" id="UP000008909"/>
    </source>
</evidence>
<dbReference type="SMART" id="SM00220">
    <property type="entry name" value="S_TKc"/>
    <property type="match status" value="1"/>
</dbReference>
<dbReference type="InterPro" id="IPR000719">
    <property type="entry name" value="Prot_kinase_dom"/>
</dbReference>
<keyword evidence="8" id="KW-1185">Reference proteome</keyword>
<dbReference type="Pfam" id="PF00069">
    <property type="entry name" value="Pkinase"/>
    <property type="match status" value="1"/>
</dbReference>
<dbReference type="PROSITE" id="PS50011">
    <property type="entry name" value="PROTEIN_KINASE_DOM"/>
    <property type="match status" value="1"/>
</dbReference>
<sequence length="604" mass="66765">MLARLIDVIGLKYLHSAGIMHRDLKPGNLLVNSHCLLKICDFGLARSCLTFKSDEQDPTLTVEVVTQFYRAPELLLGSSFYTAAIDLWSVGCILAELLTRKILFQSMSPFCQLEMIFELLGSPHPTELSSLVGCPLLSVEFLLSRSVRPPNHAALASMLTPFQPNNQVTHSTEPPDGDLLALLTGLLTFSPTKRLSAEEALSSPFLYSGRARFHSWLCDCCPRTCCLPVLNQIQHSNPSVLSHWREVVPSFNSSGTQYSSPCTPPSPFAFPHLSAELMLRLNTLNLLPTLSPQMSAAPNSNLGASSVQKCMEPIFISQDGYCHLNTEVELSTLMDARQALWNLMEDYFRRDPHRARVFINPLSPNFGPFLSGGACPDRGSWLLACGLFLEVRGDVVDSLLVGQYPNTIVESLKTTNTDLASRKAKPENWTEWRKIVRYVNESCFDLLIIQATGFPCQRRLALNFELSALSASRGVHERKEKMVCPNHTLNVVGVLLLLGAFCEDLVSLKYRKGGVEAGNEKTEGLPQDIPKAFCTERATGVPSLPRILDSTRVKNLQADSNQRSSGLMDKGSRSAPLIVHPQDSYQVVASLLARVKLEHEVDLA</sequence>
<reference evidence="7" key="1">
    <citation type="journal article" date="2011" name="Genome Biol.">
        <title>The draft genome of the carcinogenic human liver fluke Clonorchis sinensis.</title>
        <authorList>
            <person name="Wang X."/>
            <person name="Chen W."/>
            <person name="Huang Y."/>
            <person name="Sun J."/>
            <person name="Men J."/>
            <person name="Liu H."/>
            <person name="Luo F."/>
            <person name="Guo L."/>
            <person name="Lv X."/>
            <person name="Deng C."/>
            <person name="Zhou C."/>
            <person name="Fan Y."/>
            <person name="Li X."/>
            <person name="Huang L."/>
            <person name="Hu Y."/>
            <person name="Liang C."/>
            <person name="Hu X."/>
            <person name="Xu J."/>
            <person name="Yu X."/>
        </authorList>
    </citation>
    <scope>NUCLEOTIDE SEQUENCE [LARGE SCALE GENOMIC DNA]</scope>
    <source>
        <strain evidence="7">Henan</strain>
    </source>
</reference>
<keyword evidence="2" id="KW-0808">Transferase</keyword>
<name>G7YJT1_CLOSI</name>
<reference key="2">
    <citation type="submission" date="2011-10" db="EMBL/GenBank/DDBJ databases">
        <title>The genome and transcriptome sequence of Clonorchis sinensis provide insights into the carcinogenic liver fluke.</title>
        <authorList>
            <person name="Wang X."/>
            <person name="Huang Y."/>
            <person name="Chen W."/>
            <person name="Liu H."/>
            <person name="Guo L."/>
            <person name="Chen Y."/>
            <person name="Luo F."/>
            <person name="Zhou W."/>
            <person name="Sun J."/>
            <person name="Mao Q."/>
            <person name="Liang P."/>
            <person name="Zhou C."/>
            <person name="Tian Y."/>
            <person name="Men J."/>
            <person name="Lv X."/>
            <person name="Huang L."/>
            <person name="Zhou J."/>
            <person name="Hu Y."/>
            <person name="Li R."/>
            <person name="Zhang F."/>
            <person name="Lei H."/>
            <person name="Li X."/>
            <person name="Hu X."/>
            <person name="Liang C."/>
            <person name="Xu J."/>
            <person name="Wu Z."/>
            <person name="Yu X."/>
        </authorList>
    </citation>
    <scope>NUCLEOTIDE SEQUENCE</scope>
    <source>
        <strain>Henan</strain>
    </source>
</reference>
<feature type="domain" description="Protein kinase" evidence="6">
    <location>
        <begin position="1"/>
        <end position="206"/>
    </location>
</feature>
<dbReference type="SUPFAM" id="SSF56112">
    <property type="entry name" value="Protein kinase-like (PK-like)"/>
    <property type="match status" value="1"/>
</dbReference>
<dbReference type="EMBL" id="DF143445">
    <property type="protein sequence ID" value="GAA53214.1"/>
    <property type="molecule type" value="Genomic_DNA"/>
</dbReference>
<accession>G7YJT1</accession>
<dbReference type="Gene3D" id="1.10.510.10">
    <property type="entry name" value="Transferase(Phosphotransferase) domain 1"/>
    <property type="match status" value="1"/>
</dbReference>
<dbReference type="FunFam" id="1.10.510.10:FF:000624">
    <property type="entry name" value="Mitogen-activated protein kinase"/>
    <property type="match status" value="1"/>
</dbReference>
<dbReference type="AlphaFoldDB" id="G7YJT1"/>
<dbReference type="GO" id="GO:0005524">
    <property type="term" value="F:ATP binding"/>
    <property type="evidence" value="ECO:0007669"/>
    <property type="project" value="UniProtKB-KW"/>
</dbReference>
<organism evidence="7 8">
    <name type="scientific">Clonorchis sinensis</name>
    <name type="common">Chinese liver fluke</name>
    <dbReference type="NCBI Taxonomy" id="79923"/>
    <lineage>
        <taxon>Eukaryota</taxon>
        <taxon>Metazoa</taxon>
        <taxon>Spiralia</taxon>
        <taxon>Lophotrochozoa</taxon>
        <taxon>Platyhelminthes</taxon>
        <taxon>Trematoda</taxon>
        <taxon>Digenea</taxon>
        <taxon>Opisthorchiida</taxon>
        <taxon>Opisthorchiata</taxon>
        <taxon>Opisthorchiidae</taxon>
        <taxon>Clonorchis</taxon>
    </lineage>
</organism>
<dbReference type="InterPro" id="IPR011009">
    <property type="entry name" value="Kinase-like_dom_sf"/>
</dbReference>
<keyword evidence="1" id="KW-0723">Serine/threonine-protein kinase</keyword>
<evidence type="ECO:0000313" key="7">
    <source>
        <dbReference type="EMBL" id="GAA53214.1"/>
    </source>
</evidence>
<evidence type="ECO:0000256" key="2">
    <source>
        <dbReference type="ARBA" id="ARBA00022679"/>
    </source>
</evidence>
<gene>
    <name evidence="7" type="ORF">CLF_109780</name>
</gene>
<keyword evidence="3" id="KW-0547">Nucleotide-binding</keyword>
<dbReference type="InterPro" id="IPR050117">
    <property type="entry name" value="MAPK"/>
</dbReference>
<keyword evidence="4 7" id="KW-0418">Kinase</keyword>
<dbReference type="PROSITE" id="PS00108">
    <property type="entry name" value="PROTEIN_KINASE_ST"/>
    <property type="match status" value="1"/>
</dbReference>
<dbReference type="InterPro" id="IPR008271">
    <property type="entry name" value="Ser/Thr_kinase_AS"/>
</dbReference>
<dbReference type="PANTHER" id="PTHR24055">
    <property type="entry name" value="MITOGEN-ACTIVATED PROTEIN KINASE"/>
    <property type="match status" value="1"/>
</dbReference>
<keyword evidence="5" id="KW-0067">ATP-binding</keyword>
<evidence type="ECO:0000256" key="5">
    <source>
        <dbReference type="ARBA" id="ARBA00022840"/>
    </source>
</evidence>
<dbReference type="GO" id="GO:0004674">
    <property type="term" value="F:protein serine/threonine kinase activity"/>
    <property type="evidence" value="ECO:0007669"/>
    <property type="project" value="UniProtKB-KW"/>
</dbReference>
<evidence type="ECO:0000256" key="3">
    <source>
        <dbReference type="ARBA" id="ARBA00022741"/>
    </source>
</evidence>
<proteinExistence type="predicted"/>
<evidence type="ECO:0000256" key="1">
    <source>
        <dbReference type="ARBA" id="ARBA00022527"/>
    </source>
</evidence>